<gene>
    <name evidence="2" type="ORF">HNQ36_001103</name>
</gene>
<dbReference type="GO" id="GO:0003677">
    <property type="term" value="F:DNA binding"/>
    <property type="evidence" value="ECO:0007669"/>
    <property type="project" value="InterPro"/>
</dbReference>
<evidence type="ECO:0008006" key="4">
    <source>
        <dbReference type="Google" id="ProtNLM"/>
    </source>
</evidence>
<dbReference type="RefSeq" id="WP_184082934.1">
    <property type="nucleotide sequence ID" value="NZ_JACHIJ010000002.1"/>
</dbReference>
<dbReference type="AlphaFoldDB" id="A0A840MRV1"/>
<proteinExistence type="predicted"/>
<evidence type="ECO:0000256" key="1">
    <source>
        <dbReference type="SAM" id="MobiDB-lite"/>
    </source>
</evidence>
<dbReference type="Proteomes" id="UP000521227">
    <property type="component" value="Unassembled WGS sequence"/>
</dbReference>
<dbReference type="InterPro" id="IPR001387">
    <property type="entry name" value="Cro/C1-type_HTH"/>
</dbReference>
<comment type="caution">
    <text evidence="2">The sequence shown here is derived from an EMBL/GenBank/DDBJ whole genome shotgun (WGS) entry which is preliminary data.</text>
</comment>
<dbReference type="InterPro" id="IPR010982">
    <property type="entry name" value="Lambda_DNA-bd_dom_sf"/>
</dbReference>
<sequence>MLDSFESQPAAISRGMVKKKSSSPASRMPAELEEQAERLKRLREMLGFDTSASFATGFLGISAQRWNHFENGKPLSREIVFQLVRAVPGLTSDWLYFGNADGLPVALARRLGELGPPGKRTTA</sequence>
<feature type="region of interest" description="Disordered" evidence="1">
    <location>
        <begin position="1"/>
        <end position="34"/>
    </location>
</feature>
<dbReference type="Gene3D" id="1.10.260.40">
    <property type="entry name" value="lambda repressor-like DNA-binding domains"/>
    <property type="match status" value="1"/>
</dbReference>
<accession>A0A840MRV1</accession>
<dbReference type="CDD" id="cd00093">
    <property type="entry name" value="HTH_XRE"/>
    <property type="match status" value="1"/>
</dbReference>
<evidence type="ECO:0000313" key="3">
    <source>
        <dbReference type="Proteomes" id="UP000521227"/>
    </source>
</evidence>
<protein>
    <recommendedName>
        <fullName evidence="4">Helix-turn-helix transcriptional regulator</fullName>
    </recommendedName>
</protein>
<dbReference type="EMBL" id="JACHIJ010000002">
    <property type="protein sequence ID" value="MBB5051149.1"/>
    <property type="molecule type" value="Genomic_DNA"/>
</dbReference>
<reference evidence="2 3" key="1">
    <citation type="submission" date="2020-08" db="EMBL/GenBank/DDBJ databases">
        <title>Genomic Encyclopedia of Type Strains, Phase IV (KMG-IV): sequencing the most valuable type-strain genomes for metagenomic binning, comparative biology and taxonomic classification.</title>
        <authorList>
            <person name="Goeker M."/>
        </authorList>
    </citation>
    <scope>NUCLEOTIDE SEQUENCE [LARGE SCALE GENOMIC DNA]</scope>
    <source>
        <strain evidence="2 3">DSM 17498</strain>
    </source>
</reference>
<organism evidence="2 3">
    <name type="scientific">Afipia massiliensis</name>
    <dbReference type="NCBI Taxonomy" id="211460"/>
    <lineage>
        <taxon>Bacteria</taxon>
        <taxon>Pseudomonadati</taxon>
        <taxon>Pseudomonadota</taxon>
        <taxon>Alphaproteobacteria</taxon>
        <taxon>Hyphomicrobiales</taxon>
        <taxon>Nitrobacteraceae</taxon>
        <taxon>Afipia</taxon>
    </lineage>
</organism>
<evidence type="ECO:0000313" key="2">
    <source>
        <dbReference type="EMBL" id="MBB5051149.1"/>
    </source>
</evidence>
<name>A0A840MRV1_9BRAD</name>